<feature type="compositionally biased region" description="Pro residues" evidence="6">
    <location>
        <begin position="201"/>
        <end position="216"/>
    </location>
</feature>
<dbReference type="GO" id="GO:0043565">
    <property type="term" value="F:sequence-specific DNA binding"/>
    <property type="evidence" value="ECO:0007669"/>
    <property type="project" value="TreeGrafter"/>
</dbReference>
<evidence type="ECO:0000256" key="5">
    <source>
        <dbReference type="PROSITE-ProRule" id="PRU00042"/>
    </source>
</evidence>
<feature type="compositionally biased region" description="Low complexity" evidence="6">
    <location>
        <begin position="42"/>
        <end position="62"/>
    </location>
</feature>
<comment type="caution">
    <text evidence="8">The sequence shown here is derived from an EMBL/GenBank/DDBJ whole genome shotgun (WGS) entry which is preliminary data.</text>
</comment>
<dbReference type="SUPFAM" id="SSF57667">
    <property type="entry name" value="beta-beta-alpha zinc fingers"/>
    <property type="match status" value="1"/>
</dbReference>
<feature type="compositionally biased region" description="Polar residues" evidence="6">
    <location>
        <begin position="629"/>
        <end position="655"/>
    </location>
</feature>
<evidence type="ECO:0000256" key="3">
    <source>
        <dbReference type="ARBA" id="ARBA00022771"/>
    </source>
</evidence>
<proteinExistence type="predicted"/>
<feature type="domain" description="C2H2-type" evidence="7">
    <location>
        <begin position="551"/>
        <end position="580"/>
    </location>
</feature>
<dbReference type="GO" id="GO:0005634">
    <property type="term" value="C:nucleus"/>
    <property type="evidence" value="ECO:0007669"/>
    <property type="project" value="TreeGrafter"/>
</dbReference>
<dbReference type="PROSITE" id="PS00028">
    <property type="entry name" value="ZINC_FINGER_C2H2_1"/>
    <property type="match status" value="1"/>
</dbReference>
<feature type="compositionally biased region" description="Pro residues" evidence="6">
    <location>
        <begin position="310"/>
        <end position="322"/>
    </location>
</feature>
<keyword evidence="9" id="KW-1185">Reference proteome</keyword>
<protein>
    <recommendedName>
        <fullName evidence="7">C2H2-type domain-containing protein</fullName>
    </recommendedName>
</protein>
<feature type="compositionally biased region" description="Low complexity" evidence="6">
    <location>
        <begin position="238"/>
        <end position="248"/>
    </location>
</feature>
<feature type="compositionally biased region" description="Polar residues" evidence="6">
    <location>
        <begin position="25"/>
        <end position="34"/>
    </location>
</feature>
<dbReference type="Pfam" id="PF00096">
    <property type="entry name" value="zf-C2H2"/>
    <property type="match status" value="2"/>
</dbReference>
<feature type="region of interest" description="Disordered" evidence="6">
    <location>
        <begin position="604"/>
        <end position="771"/>
    </location>
</feature>
<evidence type="ECO:0000313" key="9">
    <source>
        <dbReference type="Proteomes" id="UP001303222"/>
    </source>
</evidence>
<dbReference type="Gene3D" id="3.30.160.60">
    <property type="entry name" value="Classic Zinc Finger"/>
    <property type="match status" value="2"/>
</dbReference>
<feature type="compositionally biased region" description="Pro residues" evidence="6">
    <location>
        <begin position="228"/>
        <end position="237"/>
    </location>
</feature>
<reference evidence="8" key="2">
    <citation type="submission" date="2023-06" db="EMBL/GenBank/DDBJ databases">
        <authorList>
            <consortium name="Lawrence Berkeley National Laboratory"/>
            <person name="Mondo S.J."/>
            <person name="Hensen N."/>
            <person name="Bonometti L."/>
            <person name="Westerberg I."/>
            <person name="Brannstrom I.O."/>
            <person name="Guillou S."/>
            <person name="Cros-Aarteil S."/>
            <person name="Calhoun S."/>
            <person name="Haridas S."/>
            <person name="Kuo A."/>
            <person name="Pangilinan J."/>
            <person name="Riley R."/>
            <person name="Labutti K."/>
            <person name="Andreopoulos B."/>
            <person name="Lipzen A."/>
            <person name="Chen C."/>
            <person name="Yanf M."/>
            <person name="Daum C."/>
            <person name="Ng V."/>
            <person name="Clum A."/>
            <person name="Steindorff A."/>
            <person name="Ohm R."/>
            <person name="Martin F."/>
            <person name="Silar P."/>
            <person name="Natvig D."/>
            <person name="Lalanne C."/>
            <person name="Gautier V."/>
            <person name="Ament-Velasquez S.L."/>
            <person name="Kruys A."/>
            <person name="Hutchinson M.I."/>
            <person name="Powell A.J."/>
            <person name="Barry K."/>
            <person name="Miller A.N."/>
            <person name="Grigoriev I.V."/>
            <person name="Debuchy R."/>
            <person name="Gladieux P."/>
            <person name="Thoren M.H."/>
            <person name="Johannesson H."/>
        </authorList>
    </citation>
    <scope>NUCLEOTIDE SEQUENCE</scope>
    <source>
        <strain evidence="8">CBS 626.80</strain>
    </source>
</reference>
<dbReference type="GO" id="GO:0000981">
    <property type="term" value="F:DNA-binding transcription factor activity, RNA polymerase II-specific"/>
    <property type="evidence" value="ECO:0007669"/>
    <property type="project" value="TreeGrafter"/>
</dbReference>
<feature type="compositionally biased region" description="Low complexity" evidence="6">
    <location>
        <begin position="136"/>
        <end position="149"/>
    </location>
</feature>
<dbReference type="EMBL" id="MU859299">
    <property type="protein sequence ID" value="KAK3947927.1"/>
    <property type="molecule type" value="Genomic_DNA"/>
</dbReference>
<evidence type="ECO:0000256" key="2">
    <source>
        <dbReference type="ARBA" id="ARBA00022737"/>
    </source>
</evidence>
<evidence type="ECO:0000313" key="8">
    <source>
        <dbReference type="EMBL" id="KAK3947927.1"/>
    </source>
</evidence>
<dbReference type="PROSITE" id="PS50157">
    <property type="entry name" value="ZINC_FINGER_C2H2_2"/>
    <property type="match status" value="2"/>
</dbReference>
<keyword evidence="3 5" id="KW-0863">Zinc-finger</keyword>
<evidence type="ECO:0000259" key="7">
    <source>
        <dbReference type="PROSITE" id="PS50157"/>
    </source>
</evidence>
<feature type="domain" description="C2H2-type" evidence="7">
    <location>
        <begin position="581"/>
        <end position="610"/>
    </location>
</feature>
<feature type="compositionally biased region" description="Polar residues" evidence="6">
    <location>
        <begin position="695"/>
        <end position="713"/>
    </location>
</feature>
<keyword evidence="1" id="KW-0479">Metal-binding</keyword>
<feature type="compositionally biased region" description="Low complexity" evidence="6">
    <location>
        <begin position="742"/>
        <end position="751"/>
    </location>
</feature>
<dbReference type="InterPro" id="IPR013087">
    <property type="entry name" value="Znf_C2H2_type"/>
</dbReference>
<dbReference type="AlphaFoldDB" id="A0AAN6SBA8"/>
<keyword evidence="4" id="KW-0862">Zinc</keyword>
<feature type="compositionally biased region" description="Basic and acidic residues" evidence="6">
    <location>
        <begin position="402"/>
        <end position="415"/>
    </location>
</feature>
<reference evidence="8" key="1">
    <citation type="journal article" date="2023" name="Mol. Phylogenet. Evol.">
        <title>Genome-scale phylogeny and comparative genomics of the fungal order Sordariales.</title>
        <authorList>
            <person name="Hensen N."/>
            <person name="Bonometti L."/>
            <person name="Westerberg I."/>
            <person name="Brannstrom I.O."/>
            <person name="Guillou S."/>
            <person name="Cros-Aarteil S."/>
            <person name="Calhoun S."/>
            <person name="Haridas S."/>
            <person name="Kuo A."/>
            <person name="Mondo S."/>
            <person name="Pangilinan J."/>
            <person name="Riley R."/>
            <person name="LaButti K."/>
            <person name="Andreopoulos B."/>
            <person name="Lipzen A."/>
            <person name="Chen C."/>
            <person name="Yan M."/>
            <person name="Daum C."/>
            <person name="Ng V."/>
            <person name="Clum A."/>
            <person name="Steindorff A."/>
            <person name="Ohm R.A."/>
            <person name="Martin F."/>
            <person name="Silar P."/>
            <person name="Natvig D.O."/>
            <person name="Lalanne C."/>
            <person name="Gautier V."/>
            <person name="Ament-Velasquez S.L."/>
            <person name="Kruys A."/>
            <person name="Hutchinson M.I."/>
            <person name="Powell A.J."/>
            <person name="Barry K."/>
            <person name="Miller A.N."/>
            <person name="Grigoriev I.V."/>
            <person name="Debuchy R."/>
            <person name="Gladieux P."/>
            <person name="Hiltunen Thoren M."/>
            <person name="Johannesson H."/>
        </authorList>
    </citation>
    <scope>NUCLEOTIDE SEQUENCE</scope>
    <source>
        <strain evidence="8">CBS 626.80</strain>
    </source>
</reference>
<dbReference type="InterPro" id="IPR036236">
    <property type="entry name" value="Znf_C2H2_sf"/>
</dbReference>
<evidence type="ECO:0000256" key="1">
    <source>
        <dbReference type="ARBA" id="ARBA00022723"/>
    </source>
</evidence>
<accession>A0AAN6SBA8</accession>
<dbReference type="SMART" id="SM00355">
    <property type="entry name" value="ZnF_C2H2"/>
    <property type="match status" value="2"/>
</dbReference>
<sequence length="771" mass="82996">MVEADAESWPKPSSPVASAPGTPPVETQSASSTHGQDDVATPVTAASRVPSSSPAPVSPAAADTTGAPPSPSHMRSPDSDWVTTNSSPSPKPTKSPSPDSNAASGPVAGPSGNPASYPYPRAHPGSSHAQPHPTCQPGEEQQQQCEQSPSPSPWPESPNSNASQRAPSCAAPPLPPGFLFTPTPAGPPPGTGLYILTSAPHPYPDPPITLYPPPQAYPATHLQFHPSHQPPPAPLAPHPQAQASAEAQAEALYKQIYRHGYGQAHTSHHLPPVYIHEAQPPPPVPMPAPGRSPEFDAPFGFYRSPGKNPTVPPKPKFYPPSSKPLFLPKARVTSSPNEPRWWAIAQSTGEHPQSQGQQQGQPQAERQSPFHGEPQPQGPVQFHGQPQYLIGFGQPRGRAPAKPKEKPIKIIHHEPPPPPPPRPKQLQQLPPPYLPPHLQAQAEAEAEARYKEIYGPRHSQAALQRKAQAQAQAEAYSQASARQWKHIFRPLPALQQHTQAYAQNQPPQLLAPSQVPAYQIHGLPYGQNAGAGYQGQYSLPINSLGSGERRYQCDFLDCTRSFARNHDLNRHRRSHYPDMSFGCEKCGKRFTRRDALRRHVSVAAKCGGDPNNPVEISSSPSPAPPEEATGNSNGAPSVPSATRNGSINRARSPSVLSDMERNRDQPSTSARKRNRCQEPEDGDGPEYDRDYRPHANTQGVNQAGSSPIRQSQRQRTDPSDHKQRQKGLQNRWIIGTSANDGTAAETEAEAAVPDASDKNIGAASGACPRHE</sequence>
<feature type="region of interest" description="Disordered" evidence="6">
    <location>
        <begin position="1"/>
        <end position="248"/>
    </location>
</feature>
<keyword evidence="2" id="KW-0677">Repeat</keyword>
<feature type="compositionally biased region" description="Pro residues" evidence="6">
    <location>
        <begin position="416"/>
        <end position="435"/>
    </location>
</feature>
<evidence type="ECO:0000256" key="6">
    <source>
        <dbReference type="SAM" id="MobiDB-lite"/>
    </source>
</evidence>
<dbReference type="PANTHER" id="PTHR24408">
    <property type="entry name" value="ZINC FINGER PROTEIN"/>
    <property type="match status" value="1"/>
</dbReference>
<gene>
    <name evidence="8" type="ORF">QBC32DRAFT_382617</name>
</gene>
<evidence type="ECO:0000256" key="4">
    <source>
        <dbReference type="ARBA" id="ARBA00022833"/>
    </source>
</evidence>
<dbReference type="Proteomes" id="UP001303222">
    <property type="component" value="Unassembled WGS sequence"/>
</dbReference>
<name>A0AAN6SBA8_9PEZI</name>
<feature type="region of interest" description="Disordered" evidence="6">
    <location>
        <begin position="282"/>
        <end position="446"/>
    </location>
</feature>
<feature type="compositionally biased region" description="Low complexity" evidence="6">
    <location>
        <begin position="352"/>
        <end position="363"/>
    </location>
</feature>
<organism evidence="8 9">
    <name type="scientific">Pseudoneurospora amorphoporcata</name>
    <dbReference type="NCBI Taxonomy" id="241081"/>
    <lineage>
        <taxon>Eukaryota</taxon>
        <taxon>Fungi</taxon>
        <taxon>Dikarya</taxon>
        <taxon>Ascomycota</taxon>
        <taxon>Pezizomycotina</taxon>
        <taxon>Sordariomycetes</taxon>
        <taxon>Sordariomycetidae</taxon>
        <taxon>Sordariales</taxon>
        <taxon>Sordariaceae</taxon>
        <taxon>Pseudoneurospora</taxon>
    </lineage>
</organism>
<dbReference type="GO" id="GO:0008270">
    <property type="term" value="F:zinc ion binding"/>
    <property type="evidence" value="ECO:0007669"/>
    <property type="project" value="UniProtKB-KW"/>
</dbReference>
<dbReference type="PANTHER" id="PTHR24408:SF58">
    <property type="entry name" value="TRANSCRIPTION FACTOR (TFIIIA), PUTATIVE (AFU_ORTHOLOGUE AFUA_1G05150)-RELATED"/>
    <property type="match status" value="1"/>
</dbReference>